<organism evidence="2 3">
    <name type="scientific">Popillia japonica</name>
    <name type="common">Japanese beetle</name>
    <dbReference type="NCBI Taxonomy" id="7064"/>
    <lineage>
        <taxon>Eukaryota</taxon>
        <taxon>Metazoa</taxon>
        <taxon>Ecdysozoa</taxon>
        <taxon>Arthropoda</taxon>
        <taxon>Hexapoda</taxon>
        <taxon>Insecta</taxon>
        <taxon>Pterygota</taxon>
        <taxon>Neoptera</taxon>
        <taxon>Endopterygota</taxon>
        <taxon>Coleoptera</taxon>
        <taxon>Polyphaga</taxon>
        <taxon>Scarabaeiformia</taxon>
        <taxon>Scarabaeidae</taxon>
        <taxon>Rutelinae</taxon>
        <taxon>Popillia</taxon>
    </lineage>
</organism>
<feature type="transmembrane region" description="Helical" evidence="1">
    <location>
        <begin position="36"/>
        <end position="54"/>
    </location>
</feature>
<sequence length="88" mass="10034">MWQVSSTTLFWSSLEIFLLIWSLTRLSKSCPGISPVAPTIIGIIVTRSWFHILLSSSERGKYFLISLFFLSMLCASVEGKYSTVLRRQ</sequence>
<reference evidence="2 3" key="1">
    <citation type="journal article" date="2024" name="BMC Genomics">
        <title>De novo assembly and annotation of Popillia japonica's genome with initial clues to its potential as an invasive pest.</title>
        <authorList>
            <person name="Cucini C."/>
            <person name="Boschi S."/>
            <person name="Funari R."/>
            <person name="Cardaioli E."/>
            <person name="Iannotti N."/>
            <person name="Marturano G."/>
            <person name="Paoli F."/>
            <person name="Bruttini M."/>
            <person name="Carapelli A."/>
            <person name="Frati F."/>
            <person name="Nardi F."/>
        </authorList>
    </citation>
    <scope>NUCLEOTIDE SEQUENCE [LARGE SCALE GENOMIC DNA]</scope>
    <source>
        <strain evidence="2">DMR45628</strain>
    </source>
</reference>
<gene>
    <name evidence="2" type="ORF">QE152_g11384</name>
</gene>
<protein>
    <submittedName>
        <fullName evidence="2">Uncharacterized protein</fullName>
    </submittedName>
</protein>
<proteinExistence type="predicted"/>
<dbReference type="AlphaFoldDB" id="A0AAW1LL75"/>
<feature type="transmembrane region" description="Helical" evidence="1">
    <location>
        <begin position="60"/>
        <end position="77"/>
    </location>
</feature>
<dbReference type="EMBL" id="JASPKY010000110">
    <property type="protein sequence ID" value="KAK9736693.1"/>
    <property type="molecule type" value="Genomic_DNA"/>
</dbReference>
<keyword evidence="1" id="KW-0812">Transmembrane</keyword>
<keyword evidence="1" id="KW-1133">Transmembrane helix</keyword>
<evidence type="ECO:0000256" key="1">
    <source>
        <dbReference type="SAM" id="Phobius"/>
    </source>
</evidence>
<dbReference type="Proteomes" id="UP001458880">
    <property type="component" value="Unassembled WGS sequence"/>
</dbReference>
<keyword evidence="3" id="KW-1185">Reference proteome</keyword>
<name>A0AAW1LL75_POPJA</name>
<evidence type="ECO:0000313" key="3">
    <source>
        <dbReference type="Proteomes" id="UP001458880"/>
    </source>
</evidence>
<evidence type="ECO:0000313" key="2">
    <source>
        <dbReference type="EMBL" id="KAK9736693.1"/>
    </source>
</evidence>
<comment type="caution">
    <text evidence="2">The sequence shown here is derived from an EMBL/GenBank/DDBJ whole genome shotgun (WGS) entry which is preliminary data.</text>
</comment>
<keyword evidence="1" id="KW-0472">Membrane</keyword>
<accession>A0AAW1LL75</accession>
<feature type="transmembrane region" description="Helical" evidence="1">
    <location>
        <begin position="6"/>
        <end position="24"/>
    </location>
</feature>